<dbReference type="PANTHER" id="PTHR24276">
    <property type="entry name" value="POLYSERASE-RELATED"/>
    <property type="match status" value="1"/>
</dbReference>
<accession>A0A099KVZ6</accession>
<dbReference type="PRINTS" id="PR00722">
    <property type="entry name" value="CHYMOTRYPSIN"/>
</dbReference>
<dbReference type="PROSITE" id="PS50240">
    <property type="entry name" value="TRYPSIN_DOM"/>
    <property type="match status" value="1"/>
</dbReference>
<evidence type="ECO:0000259" key="5">
    <source>
        <dbReference type="PROSITE" id="PS50240"/>
    </source>
</evidence>
<dbReference type="SUPFAM" id="SSF50494">
    <property type="entry name" value="Trypsin-like serine proteases"/>
    <property type="match status" value="1"/>
</dbReference>
<dbReference type="Pfam" id="PF00089">
    <property type="entry name" value="Trypsin"/>
    <property type="match status" value="1"/>
</dbReference>
<dbReference type="Gene3D" id="2.40.10.10">
    <property type="entry name" value="Trypsin-like serine proteases"/>
    <property type="match status" value="1"/>
</dbReference>
<evidence type="ECO:0000313" key="6">
    <source>
        <dbReference type="EMBL" id="KGJ94365.1"/>
    </source>
</evidence>
<evidence type="ECO:0000256" key="3">
    <source>
        <dbReference type="RuleBase" id="RU363034"/>
    </source>
</evidence>
<keyword evidence="3" id="KW-0645">Protease</keyword>
<sequence length="700" mass="75236" precursor="true">MKYLLFAVLIISTLLSSANAANHSPLLISKPKIVGGEVANKDSWPWMSALVFTFSDTDSDLNVAGTQYQSEPFSYSPAGQASANMVDCGLGDKVCTLATNKICLIARGDIDFSDKAMNCQAAGGIGAIIYNNVSGVINGTLGEDFSGNIPVIAISQNDGIILLNNLDNIATISLTIKQQLAQNASCGASFIGDKWLLTAAHCVEDANIEFLKVNIGEFDLSDGANNAKAIKQIYLHPEYDEGSAFNNDIALIELVESIDNASVKLLDNSSSTQLAMAKSPATVIGWGNVNAYGPNDEQPDNSQPNQLRQVELYLLSNDECKNKLAQAHGELNNTTFTPDQVGITDSMICAEFFGDVQKGSCQGDSGGPLVVNTNQGWQQIGIVSYGVGCANAAFPDVYARVGHFTEWINNITQGIAIEASYDFAITPQDRSQITLLTVTNNSEFTANLRFELFSDNFDTHGFSLNTDDCTLLTAKHSCQIQVNFDAKLVGKQKVRIDITTVAADIPTSQSYISAQAVAANSDIESQLSNGSADFRWYSGGDQPWQLDNTEPAIISGIIGEDQQSAVLLTFSGAGSLSFDWSVFSEENPDAADEPFGVLSLIIDEQQINFITGEVAYTKVTIDDLAEGKHQITWLYQKDGGTREGQDKASLKNVIFTPLITPPAGEPISAPSEQITNKSSGGASYFILCLLVMLTLKRRQV</sequence>
<dbReference type="InterPro" id="IPR046450">
    <property type="entry name" value="PA_dom_sf"/>
</dbReference>
<feature type="signal peptide" evidence="4">
    <location>
        <begin position="1"/>
        <end position="20"/>
    </location>
</feature>
<dbReference type="CDD" id="cd00190">
    <property type="entry name" value="Tryp_SPc"/>
    <property type="match status" value="1"/>
</dbReference>
<dbReference type="OrthoDB" id="9813836at2"/>
<dbReference type="RefSeq" id="WP_033092336.1">
    <property type="nucleotide sequence ID" value="NZ_JQED01000005.1"/>
</dbReference>
<dbReference type="Proteomes" id="UP000029843">
    <property type="component" value="Unassembled WGS sequence"/>
</dbReference>
<evidence type="ECO:0000256" key="2">
    <source>
        <dbReference type="ARBA" id="ARBA00023157"/>
    </source>
</evidence>
<evidence type="ECO:0000313" key="7">
    <source>
        <dbReference type="Proteomes" id="UP000029843"/>
    </source>
</evidence>
<evidence type="ECO:0000256" key="4">
    <source>
        <dbReference type="SAM" id="SignalP"/>
    </source>
</evidence>
<dbReference type="AlphaFoldDB" id="A0A099KVZ6"/>
<dbReference type="GO" id="GO:0006508">
    <property type="term" value="P:proteolysis"/>
    <property type="evidence" value="ECO:0007669"/>
    <property type="project" value="UniProtKB-KW"/>
</dbReference>
<keyword evidence="3 6" id="KW-0378">Hydrolase</keyword>
<comment type="caution">
    <text evidence="6">The sequence shown here is derived from an EMBL/GenBank/DDBJ whole genome shotgun (WGS) entry which is preliminary data.</text>
</comment>
<dbReference type="PANTHER" id="PTHR24276:SF98">
    <property type="entry name" value="FI18310P1-RELATED"/>
    <property type="match status" value="1"/>
</dbReference>
<dbReference type="PATRIC" id="fig|28229.4.peg.557"/>
<comment type="similarity">
    <text evidence="1">Belongs to the peptidase S1 family.</text>
</comment>
<name>A0A099KVZ6_COLPS</name>
<dbReference type="Pfam" id="PF02225">
    <property type="entry name" value="PA"/>
    <property type="match status" value="1"/>
</dbReference>
<dbReference type="InterPro" id="IPR018114">
    <property type="entry name" value="TRYPSIN_HIS"/>
</dbReference>
<keyword evidence="3" id="KW-0720">Serine protease</keyword>
<dbReference type="InterPro" id="IPR003137">
    <property type="entry name" value="PA_domain"/>
</dbReference>
<evidence type="ECO:0000256" key="1">
    <source>
        <dbReference type="ARBA" id="ARBA00007664"/>
    </source>
</evidence>
<dbReference type="InterPro" id="IPR013783">
    <property type="entry name" value="Ig-like_fold"/>
</dbReference>
<dbReference type="PROSITE" id="PS00134">
    <property type="entry name" value="TRYPSIN_HIS"/>
    <property type="match status" value="1"/>
</dbReference>
<proteinExistence type="inferred from homology"/>
<dbReference type="Gene3D" id="2.60.40.10">
    <property type="entry name" value="Immunoglobulins"/>
    <property type="match status" value="1"/>
</dbReference>
<protein>
    <submittedName>
        <fullName evidence="6">Trypsin</fullName>
        <ecNumber evidence="6">3.4.21.4</ecNumber>
    </submittedName>
</protein>
<dbReference type="InterPro" id="IPR050430">
    <property type="entry name" value="Peptidase_S1"/>
</dbReference>
<keyword evidence="4" id="KW-0732">Signal</keyword>
<dbReference type="InterPro" id="IPR009003">
    <property type="entry name" value="Peptidase_S1_PA"/>
</dbReference>
<keyword evidence="2" id="KW-1015">Disulfide bond</keyword>
<dbReference type="Gene3D" id="3.50.30.30">
    <property type="match status" value="1"/>
</dbReference>
<reference evidence="6 7" key="1">
    <citation type="submission" date="2014-08" db="EMBL/GenBank/DDBJ databases">
        <title>Genomic and Phenotypic Diversity of Colwellia psychrerythraea strains from Disparate Marine Basins.</title>
        <authorList>
            <person name="Techtmann S.M."/>
            <person name="Stelling S.C."/>
            <person name="Utturkar S.M."/>
            <person name="Alshibli N."/>
            <person name="Harris A."/>
            <person name="Brown S.D."/>
            <person name="Hazen T.C."/>
        </authorList>
    </citation>
    <scope>NUCLEOTIDE SEQUENCE [LARGE SCALE GENOMIC DNA]</scope>
    <source>
        <strain evidence="6 7">ND2E</strain>
    </source>
</reference>
<dbReference type="InterPro" id="IPR001314">
    <property type="entry name" value="Peptidase_S1A"/>
</dbReference>
<feature type="domain" description="Peptidase S1" evidence="5">
    <location>
        <begin position="33"/>
        <end position="413"/>
    </location>
</feature>
<dbReference type="InterPro" id="IPR001254">
    <property type="entry name" value="Trypsin_dom"/>
</dbReference>
<feature type="chain" id="PRO_5001957383" evidence="4">
    <location>
        <begin position="21"/>
        <end position="700"/>
    </location>
</feature>
<dbReference type="GO" id="GO:0004252">
    <property type="term" value="F:serine-type endopeptidase activity"/>
    <property type="evidence" value="ECO:0007669"/>
    <property type="project" value="UniProtKB-EC"/>
</dbReference>
<organism evidence="6 7">
    <name type="scientific">Colwellia psychrerythraea</name>
    <name type="common">Vibrio psychroerythus</name>
    <dbReference type="NCBI Taxonomy" id="28229"/>
    <lineage>
        <taxon>Bacteria</taxon>
        <taxon>Pseudomonadati</taxon>
        <taxon>Pseudomonadota</taxon>
        <taxon>Gammaproteobacteria</taxon>
        <taxon>Alteromonadales</taxon>
        <taxon>Colwelliaceae</taxon>
        <taxon>Colwellia</taxon>
    </lineage>
</organism>
<dbReference type="PROSITE" id="PS00135">
    <property type="entry name" value="TRYPSIN_SER"/>
    <property type="match status" value="1"/>
</dbReference>
<dbReference type="InterPro" id="IPR033116">
    <property type="entry name" value="TRYPSIN_SER"/>
</dbReference>
<dbReference type="EMBL" id="JQED01000005">
    <property type="protein sequence ID" value="KGJ94365.1"/>
    <property type="molecule type" value="Genomic_DNA"/>
</dbReference>
<dbReference type="SMART" id="SM00020">
    <property type="entry name" value="Tryp_SPc"/>
    <property type="match status" value="1"/>
</dbReference>
<dbReference type="SUPFAM" id="SSF52025">
    <property type="entry name" value="PA domain"/>
    <property type="match status" value="1"/>
</dbReference>
<dbReference type="EC" id="3.4.21.4" evidence="6"/>
<gene>
    <name evidence="6" type="ORF">ND2E_1554</name>
</gene>
<dbReference type="InterPro" id="IPR043504">
    <property type="entry name" value="Peptidase_S1_PA_chymotrypsin"/>
</dbReference>
<dbReference type="FunFam" id="2.40.10.10:FF:000068">
    <property type="entry name" value="transmembrane protease serine 2"/>
    <property type="match status" value="1"/>
</dbReference>